<dbReference type="OrthoDB" id="27683at2759"/>
<gene>
    <name evidence="6 7" type="primary">uggt2.S</name>
    <name evidence="6" type="synonym">hugt2</name>
    <name evidence="4" type="synonym">MGC84395</name>
    <name evidence="6" type="synonym">ugcgl1</name>
    <name evidence="6" type="synonym">ugcgl2</name>
    <name evidence="6" type="synonym">uggt1</name>
    <name evidence="6" type="synonym">uggt1.L</name>
    <name evidence="6" type="synonym">uggt2</name>
    <name evidence="6" type="synonym">ugt2</name>
</gene>
<dbReference type="Pfam" id="PF18400">
    <property type="entry name" value="Thioredoxin_12"/>
    <property type="match status" value="1"/>
</dbReference>
<name>Q6GLQ3_XENLA</name>
<dbReference type="PANTHER" id="PTHR11226">
    <property type="entry name" value="UDP-GLUCOSE GLYCOPROTEIN:GLUCOSYLTRANSFERASE"/>
    <property type="match status" value="1"/>
</dbReference>
<dbReference type="GO" id="GO:0003980">
    <property type="term" value="F:UDP-glucose:glycoprotein glucosyltransferase activity"/>
    <property type="evidence" value="ECO:0007669"/>
    <property type="project" value="InterPro"/>
</dbReference>
<evidence type="ECO:0000259" key="2">
    <source>
        <dbReference type="Pfam" id="PF18401"/>
    </source>
</evidence>
<evidence type="ECO:0000259" key="3">
    <source>
        <dbReference type="Pfam" id="PF18402"/>
    </source>
</evidence>
<protein>
    <submittedName>
        <fullName evidence="4">MGC84395 protein</fullName>
    </submittedName>
    <submittedName>
        <fullName evidence="6">UDP-glucose glycoprotein glucosyltransferase 2 S homeolog</fullName>
    </submittedName>
</protein>
<dbReference type="InterPro" id="IPR040693">
    <property type="entry name" value="UGGT_TRXL_1"/>
</dbReference>
<dbReference type="InterPro" id="IPR040692">
    <property type="entry name" value="UGGT_TRXL_3"/>
</dbReference>
<dbReference type="GO" id="GO:0005783">
    <property type="term" value="C:endoplasmic reticulum"/>
    <property type="evidence" value="ECO:0007669"/>
    <property type="project" value="TreeGrafter"/>
</dbReference>
<dbReference type="GO" id="GO:0018279">
    <property type="term" value="P:protein N-linked glycosylation via asparagine"/>
    <property type="evidence" value="ECO:0007669"/>
    <property type="project" value="TreeGrafter"/>
</dbReference>
<dbReference type="GO" id="GO:0051082">
    <property type="term" value="F:unfolded protein binding"/>
    <property type="evidence" value="ECO:0007669"/>
    <property type="project" value="TreeGrafter"/>
</dbReference>
<dbReference type="KEGG" id="xla:444697"/>
<proteinExistence type="evidence at transcript level"/>
<evidence type="ECO:0000313" key="4">
    <source>
        <dbReference type="EMBL" id="AAH74406.1"/>
    </source>
</evidence>
<dbReference type="InterPro" id="IPR009448">
    <property type="entry name" value="UDP-g_GGtrans"/>
</dbReference>
<feature type="domain" description="UGGT thioredoxin-like" evidence="1">
    <location>
        <begin position="1"/>
        <end position="106"/>
    </location>
</feature>
<keyword evidence="5" id="KW-1185">Reference proteome</keyword>
<dbReference type="Xenbase" id="XB-GENE-6254586">
    <property type="gene designation" value="uggt2.S"/>
</dbReference>
<evidence type="ECO:0000313" key="6">
    <source>
        <dbReference type="RefSeq" id="NP_001086268.1"/>
    </source>
</evidence>
<dbReference type="Pfam" id="PF18402">
    <property type="entry name" value="Thioredoxin_14"/>
    <property type="match status" value="1"/>
</dbReference>
<sequence>MFQQISVDEPPPEGCSAFVAVHGMHTCKPSQIKKLLKEAPERPRPYIYKTDHTFPTLTKTAPVAILYAEVGTKDFAKFHKTLTEKAETGEIIYVLRHYIQHPDERKMLLSGYGVELAIKSTEYKAMDDTQVDANNSSPKPDNGIAEEVQGFYFDKLMQMYPDLKENLGEFRKHLIESTNEMVPLKVWELQDLSFQAASKIISTPVYEALKVLRDMSQNFPIKARSLTRVALNQEMKKEIEVNQKHLSETFGIHPGDASLYINGLHIDLDVHNSFRRNLLIWTGNIMSWYFFKCYIISITFIKIHTTHFCFLETIKTEGKTLNGLSALGINNQDLSKYLRIQVHSSDENYALDIRHSSITWINDIETDHMYSRWPSSVQELLRPAFPGVIRPIRRNFFNLVLFVDPVQENAADYVKLAELFYRHNVPLR</sequence>
<organism evidence="4">
    <name type="scientific">Xenopus laevis</name>
    <name type="common">African clawed frog</name>
    <dbReference type="NCBI Taxonomy" id="8355"/>
    <lineage>
        <taxon>Eukaryota</taxon>
        <taxon>Metazoa</taxon>
        <taxon>Chordata</taxon>
        <taxon>Craniata</taxon>
        <taxon>Vertebrata</taxon>
        <taxon>Euteleostomi</taxon>
        <taxon>Amphibia</taxon>
        <taxon>Batrachia</taxon>
        <taxon>Anura</taxon>
        <taxon>Pipoidea</taxon>
        <taxon>Pipidae</taxon>
        <taxon>Xenopodinae</taxon>
        <taxon>Xenopus</taxon>
        <taxon>Xenopus</taxon>
    </lineage>
</organism>
<dbReference type="Pfam" id="PF18401">
    <property type="entry name" value="Thioredoxin_13"/>
    <property type="match status" value="1"/>
</dbReference>
<evidence type="ECO:0000313" key="5">
    <source>
        <dbReference type="Proteomes" id="UP000186698"/>
    </source>
</evidence>
<dbReference type="Proteomes" id="UP000186698">
    <property type="component" value="Chromosome 2S"/>
</dbReference>
<dbReference type="InterPro" id="IPR040694">
    <property type="entry name" value="UGGT_TRXL_2"/>
</dbReference>
<dbReference type="EMBL" id="BC074406">
    <property type="protein sequence ID" value="AAH74406.1"/>
    <property type="molecule type" value="mRNA"/>
</dbReference>
<evidence type="ECO:0000313" key="7">
    <source>
        <dbReference type="Xenbase" id="XB-GENE-6254586"/>
    </source>
</evidence>
<feature type="domain" description="UGGT thioredoxin-like" evidence="2">
    <location>
        <begin position="178"/>
        <end position="343"/>
    </location>
</feature>
<reference evidence="6" key="1">
    <citation type="journal article" date="2002" name="Dev. Dyn.">
        <title>Genetic and genomic tools for Xenopus research: The NIH Xenopus initiative.</title>
        <authorList>
            <person name="Klein S.L."/>
            <person name="Strausberg R.L."/>
            <person name="Wagner L."/>
            <person name="Pontius J."/>
            <person name="Clifton S.W."/>
            <person name="Richardson P."/>
        </authorList>
    </citation>
    <scope>NUCLEOTIDE SEQUENCE</scope>
</reference>
<reference evidence="5" key="3">
    <citation type="submission" date="2024-06" db="UniProtKB">
        <authorList>
            <consortium name="RefSeq"/>
        </authorList>
    </citation>
    <scope>NUCLEOTIDE SEQUENCE [LARGE SCALE GENOMIC DNA]</scope>
    <source>
        <strain evidence="5">J_2021</strain>
    </source>
</reference>
<dbReference type="AGR" id="Xenbase:XB-GENE-6254586"/>
<dbReference type="CTD" id="444697"/>
<reference evidence="6" key="4">
    <citation type="submission" date="2025-04" db="UniProtKB">
        <authorList>
            <consortium name="RefSeq"/>
        </authorList>
    </citation>
    <scope>IDENTIFICATION</scope>
</reference>
<evidence type="ECO:0000259" key="1">
    <source>
        <dbReference type="Pfam" id="PF18400"/>
    </source>
</evidence>
<feature type="domain" description="UGGT thioredoxin-like" evidence="3">
    <location>
        <begin position="352"/>
        <end position="428"/>
    </location>
</feature>
<dbReference type="GO" id="GO:0036503">
    <property type="term" value="P:ERAD pathway"/>
    <property type="evidence" value="ECO:0007669"/>
    <property type="project" value="TreeGrafter"/>
</dbReference>
<dbReference type="DNASU" id="444697"/>
<dbReference type="PANTHER" id="PTHR11226:SF1">
    <property type="entry name" value="UDP-GLUCOSE:GLYCOPROTEIN GLUCOSYLTRANSFERASE 2"/>
    <property type="match status" value="1"/>
</dbReference>
<reference evidence="4" key="2">
    <citation type="submission" date="2004-06" db="EMBL/GenBank/DDBJ databases">
        <authorList>
            <consortium name="NIH - Xenopus Gene Collection (XGC) project"/>
        </authorList>
    </citation>
    <scope>NUCLEOTIDE SEQUENCE [LARGE SCALE MRNA]</scope>
    <source>
        <tissue evidence="4">Brain</tissue>
    </source>
</reference>
<dbReference type="AlphaFoldDB" id="Q6GLQ3"/>
<dbReference type="GeneID" id="444697"/>
<accession>Q6GLQ3</accession>
<dbReference type="RefSeq" id="NP_001086268.1">
    <property type="nucleotide sequence ID" value="NM_001092799.1"/>
</dbReference>